<protein>
    <recommendedName>
        <fullName evidence="3">Transcription factor domain-containing protein</fullName>
    </recommendedName>
</protein>
<dbReference type="PANTHER" id="PTHR37540">
    <property type="entry name" value="TRANSCRIPTION FACTOR (ACR-2), PUTATIVE-RELATED-RELATED"/>
    <property type="match status" value="1"/>
</dbReference>
<dbReference type="OrthoDB" id="2130169at2759"/>
<dbReference type="EMBL" id="ML991772">
    <property type="protein sequence ID" value="KAF2239695.1"/>
    <property type="molecule type" value="Genomic_DNA"/>
</dbReference>
<evidence type="ECO:0008006" key="3">
    <source>
        <dbReference type="Google" id="ProtNLM"/>
    </source>
</evidence>
<name>A0A6A6HNJ6_VIRVR</name>
<sequence length="470" mass="53141">MTEKHTGNEIHFVHIGHDNVSRATACTTVARSHVMKQFHQRKQSNARKNQANFCNVTADQMQRKSRRRMPEHDQITLHDPRDALSVGVFDPFDCFAADTSELPALLENPLARQAGEPIINFNSEMGYQGLHTVFRSSIADPALLNAILMALTFAVHNDPMDAKFLSYRGQTLRWVNERLQSTASGVAPATIGAVLFLIGVEARRRDTKSVEMHMSGLALIMQLCTIHQAILHDGIKRAIFWQDLLSAVLTGSRRIMSHEFFAELSWTRDPLCLSIAQIPEGFGTSEDVLGNTFLSIVQDIRALQVIRDTTDVDQRDAVTIMHLDNHQASIESRLYNLGKDPMRFQNPTLYCCILTAHICTYMLFTEVWGASWVPLYLASWLLEQLQTTGMKELMNEHRDLFLWVICVGGTFVDPGDKQAMYGQLLSNQLKLGASISTESDLQELLQKFIWSNKTFGKRWRGFLSESEVKL</sequence>
<evidence type="ECO:0000313" key="2">
    <source>
        <dbReference type="Proteomes" id="UP000800092"/>
    </source>
</evidence>
<reference evidence="1" key="1">
    <citation type="journal article" date="2020" name="Stud. Mycol.">
        <title>101 Dothideomycetes genomes: a test case for predicting lifestyles and emergence of pathogens.</title>
        <authorList>
            <person name="Haridas S."/>
            <person name="Albert R."/>
            <person name="Binder M."/>
            <person name="Bloem J."/>
            <person name="Labutti K."/>
            <person name="Salamov A."/>
            <person name="Andreopoulos B."/>
            <person name="Baker S."/>
            <person name="Barry K."/>
            <person name="Bills G."/>
            <person name="Bluhm B."/>
            <person name="Cannon C."/>
            <person name="Castanera R."/>
            <person name="Culley D."/>
            <person name="Daum C."/>
            <person name="Ezra D."/>
            <person name="Gonzalez J."/>
            <person name="Henrissat B."/>
            <person name="Kuo A."/>
            <person name="Liang C."/>
            <person name="Lipzen A."/>
            <person name="Lutzoni F."/>
            <person name="Magnuson J."/>
            <person name="Mondo S."/>
            <person name="Nolan M."/>
            <person name="Ohm R."/>
            <person name="Pangilinan J."/>
            <person name="Park H.-J."/>
            <person name="Ramirez L."/>
            <person name="Alfaro M."/>
            <person name="Sun H."/>
            <person name="Tritt A."/>
            <person name="Yoshinaga Y."/>
            <person name="Zwiers L.-H."/>
            <person name="Turgeon B."/>
            <person name="Goodwin S."/>
            <person name="Spatafora J."/>
            <person name="Crous P."/>
            <person name="Grigoriev I."/>
        </authorList>
    </citation>
    <scope>NUCLEOTIDE SEQUENCE</scope>
    <source>
        <strain evidence="1">Tuck. ex Michener</strain>
    </source>
</reference>
<accession>A0A6A6HNJ6</accession>
<proteinExistence type="predicted"/>
<gene>
    <name evidence="1" type="ORF">EV356DRAFT_499901</name>
</gene>
<dbReference type="PANTHER" id="PTHR37540:SF5">
    <property type="entry name" value="TRANSCRIPTION FACTOR DOMAIN-CONTAINING PROTEIN"/>
    <property type="match status" value="1"/>
</dbReference>
<keyword evidence="2" id="KW-1185">Reference proteome</keyword>
<evidence type="ECO:0000313" key="1">
    <source>
        <dbReference type="EMBL" id="KAF2239695.1"/>
    </source>
</evidence>
<dbReference type="AlphaFoldDB" id="A0A6A6HNJ6"/>
<organism evidence="1 2">
    <name type="scientific">Viridothelium virens</name>
    <name type="common">Speckled blister lichen</name>
    <name type="synonym">Trypethelium virens</name>
    <dbReference type="NCBI Taxonomy" id="1048519"/>
    <lineage>
        <taxon>Eukaryota</taxon>
        <taxon>Fungi</taxon>
        <taxon>Dikarya</taxon>
        <taxon>Ascomycota</taxon>
        <taxon>Pezizomycotina</taxon>
        <taxon>Dothideomycetes</taxon>
        <taxon>Dothideomycetes incertae sedis</taxon>
        <taxon>Trypetheliales</taxon>
        <taxon>Trypetheliaceae</taxon>
        <taxon>Viridothelium</taxon>
    </lineage>
</organism>
<dbReference type="Proteomes" id="UP000800092">
    <property type="component" value="Unassembled WGS sequence"/>
</dbReference>